<proteinExistence type="predicted"/>
<reference evidence="2" key="1">
    <citation type="journal article" date="2022" name="bioRxiv">
        <title>Sequencing and chromosome-scale assembly of the giantPleurodeles waltlgenome.</title>
        <authorList>
            <person name="Brown T."/>
            <person name="Elewa A."/>
            <person name="Iarovenko S."/>
            <person name="Subramanian E."/>
            <person name="Araus A.J."/>
            <person name="Petzold A."/>
            <person name="Susuki M."/>
            <person name="Suzuki K.-i.T."/>
            <person name="Hayashi T."/>
            <person name="Toyoda A."/>
            <person name="Oliveira C."/>
            <person name="Osipova E."/>
            <person name="Leigh N.D."/>
            <person name="Simon A."/>
            <person name="Yun M.H."/>
        </authorList>
    </citation>
    <scope>NUCLEOTIDE SEQUENCE</scope>
    <source>
        <strain evidence="2">20211129_DDA</strain>
        <tissue evidence="2">Liver</tissue>
    </source>
</reference>
<organism evidence="2 3">
    <name type="scientific">Pleurodeles waltl</name>
    <name type="common">Iberian ribbed newt</name>
    <dbReference type="NCBI Taxonomy" id="8319"/>
    <lineage>
        <taxon>Eukaryota</taxon>
        <taxon>Metazoa</taxon>
        <taxon>Chordata</taxon>
        <taxon>Craniata</taxon>
        <taxon>Vertebrata</taxon>
        <taxon>Euteleostomi</taxon>
        <taxon>Amphibia</taxon>
        <taxon>Batrachia</taxon>
        <taxon>Caudata</taxon>
        <taxon>Salamandroidea</taxon>
        <taxon>Salamandridae</taxon>
        <taxon>Pleurodelinae</taxon>
        <taxon>Pleurodeles</taxon>
    </lineage>
</organism>
<keyword evidence="3" id="KW-1185">Reference proteome</keyword>
<evidence type="ECO:0000313" key="3">
    <source>
        <dbReference type="Proteomes" id="UP001066276"/>
    </source>
</evidence>
<comment type="caution">
    <text evidence="2">The sequence shown here is derived from an EMBL/GenBank/DDBJ whole genome shotgun (WGS) entry which is preliminary data.</text>
</comment>
<feature type="compositionally biased region" description="Polar residues" evidence="1">
    <location>
        <begin position="9"/>
        <end position="25"/>
    </location>
</feature>
<sequence length="145" mass="16411">MAPELFKSMSRSAQQDYTAQASSRRASPALPVAGRRGGRQRPRPVRSRPWLQLQLPSPRVSPDSDRRVPDSPRKFLHRSIIVGTKSVLSPLRLVLCELSSSVPLQVETCGDSLQPKKKQLSKSEMARIFSDKMVWFRLWTVARLC</sequence>
<gene>
    <name evidence="2" type="ORF">NDU88_001124</name>
</gene>
<evidence type="ECO:0000313" key="2">
    <source>
        <dbReference type="EMBL" id="KAJ1184316.1"/>
    </source>
</evidence>
<dbReference type="Proteomes" id="UP001066276">
    <property type="component" value="Chromosome 3_1"/>
</dbReference>
<feature type="compositionally biased region" description="Basic and acidic residues" evidence="1">
    <location>
        <begin position="62"/>
        <end position="71"/>
    </location>
</feature>
<protein>
    <submittedName>
        <fullName evidence="2">Uncharacterized protein</fullName>
    </submittedName>
</protein>
<feature type="compositionally biased region" description="Basic residues" evidence="1">
    <location>
        <begin position="36"/>
        <end position="46"/>
    </location>
</feature>
<feature type="region of interest" description="Disordered" evidence="1">
    <location>
        <begin position="1"/>
        <end position="71"/>
    </location>
</feature>
<dbReference type="EMBL" id="JANPWB010000005">
    <property type="protein sequence ID" value="KAJ1184316.1"/>
    <property type="molecule type" value="Genomic_DNA"/>
</dbReference>
<evidence type="ECO:0000256" key="1">
    <source>
        <dbReference type="SAM" id="MobiDB-lite"/>
    </source>
</evidence>
<accession>A0AAV7U7I9</accession>
<dbReference type="AlphaFoldDB" id="A0AAV7U7I9"/>
<name>A0AAV7U7I9_PLEWA</name>